<dbReference type="Pfam" id="PF16068">
    <property type="entry name" value="DUF4810"/>
    <property type="match status" value="1"/>
</dbReference>
<dbReference type="Proteomes" id="UP001257914">
    <property type="component" value="Unassembled WGS sequence"/>
</dbReference>
<accession>A0ABU3QXW2</accession>
<protein>
    <submittedName>
        <fullName evidence="1">DUF4810 domain-containing protein</fullName>
    </submittedName>
</protein>
<dbReference type="RefSeq" id="WP_315946017.1">
    <property type="nucleotide sequence ID" value="NZ_JAWCUA010000003.1"/>
</dbReference>
<evidence type="ECO:0000313" key="2">
    <source>
        <dbReference type="Proteomes" id="UP001257914"/>
    </source>
</evidence>
<gene>
    <name evidence="1" type="ORF">RT723_04450</name>
</gene>
<evidence type="ECO:0000313" key="1">
    <source>
        <dbReference type="EMBL" id="MDU0112260.1"/>
    </source>
</evidence>
<dbReference type="EMBL" id="JAWCUA010000003">
    <property type="protein sequence ID" value="MDU0112260.1"/>
    <property type="molecule type" value="Genomic_DNA"/>
</dbReference>
<keyword evidence="2" id="KW-1185">Reference proteome</keyword>
<sequence length="116" mass="13492">MIIRNTILVVILLFVTACAQNKNIYYWADYSNTLYEAKKEKSVKSDERHYAELIKIISLADHYGKKIPPGIYFELSMYESKKGNHDKANMLLSQEYALYPEAKTYIENMKAGNQNE</sequence>
<dbReference type="InterPro" id="IPR014508">
    <property type="entry name" value="UCP020555_TPR-like"/>
</dbReference>
<organism evidence="1 2">
    <name type="scientific">Psychrosphaera aquimarina</name>
    <dbReference type="NCBI Taxonomy" id="2044854"/>
    <lineage>
        <taxon>Bacteria</taxon>
        <taxon>Pseudomonadati</taxon>
        <taxon>Pseudomonadota</taxon>
        <taxon>Gammaproteobacteria</taxon>
        <taxon>Alteromonadales</taxon>
        <taxon>Pseudoalteromonadaceae</taxon>
        <taxon>Psychrosphaera</taxon>
    </lineage>
</organism>
<reference evidence="1 2" key="1">
    <citation type="submission" date="2023-10" db="EMBL/GenBank/DDBJ databases">
        <title>Psychrosphaera aquimaarina strain SW33 isolated from seawater.</title>
        <authorList>
            <person name="Bayburt H."/>
            <person name="Kim J.M."/>
            <person name="Choi B.J."/>
            <person name="Jeon C.O."/>
        </authorList>
    </citation>
    <scope>NUCLEOTIDE SEQUENCE [LARGE SCALE GENOMIC DNA]</scope>
    <source>
        <strain evidence="1 2">KCTC 52743</strain>
    </source>
</reference>
<proteinExistence type="predicted"/>
<name>A0ABU3QXW2_9GAMM</name>
<comment type="caution">
    <text evidence="1">The sequence shown here is derived from an EMBL/GenBank/DDBJ whole genome shotgun (WGS) entry which is preliminary data.</text>
</comment>
<dbReference type="PROSITE" id="PS51257">
    <property type="entry name" value="PROKAR_LIPOPROTEIN"/>
    <property type="match status" value="1"/>
</dbReference>